<dbReference type="InterPro" id="IPR020846">
    <property type="entry name" value="MFS_dom"/>
</dbReference>
<organism evidence="8 9">
    <name type="scientific">Ferviditalea candida</name>
    <dbReference type="NCBI Taxonomy" id="3108399"/>
    <lineage>
        <taxon>Bacteria</taxon>
        <taxon>Bacillati</taxon>
        <taxon>Bacillota</taxon>
        <taxon>Bacilli</taxon>
        <taxon>Bacillales</taxon>
        <taxon>Paenibacillaceae</taxon>
        <taxon>Ferviditalea</taxon>
    </lineage>
</organism>
<proteinExistence type="predicted"/>
<dbReference type="Proteomes" id="UP001310386">
    <property type="component" value="Unassembled WGS sequence"/>
</dbReference>
<keyword evidence="3 6" id="KW-0812">Transmembrane</keyword>
<evidence type="ECO:0000256" key="3">
    <source>
        <dbReference type="ARBA" id="ARBA00022692"/>
    </source>
</evidence>
<comment type="caution">
    <text evidence="8">The sequence shown here is derived from an EMBL/GenBank/DDBJ whole genome shotgun (WGS) entry which is preliminary data.</text>
</comment>
<evidence type="ECO:0000313" key="8">
    <source>
        <dbReference type="EMBL" id="MEB3103835.1"/>
    </source>
</evidence>
<accession>A0ABU5ZMY4</accession>
<feature type="transmembrane region" description="Helical" evidence="6">
    <location>
        <begin position="94"/>
        <end position="117"/>
    </location>
</feature>
<feature type="transmembrane region" description="Helical" evidence="6">
    <location>
        <begin position="206"/>
        <end position="228"/>
    </location>
</feature>
<feature type="transmembrane region" description="Helical" evidence="6">
    <location>
        <begin position="284"/>
        <end position="301"/>
    </location>
</feature>
<dbReference type="InterPro" id="IPR050930">
    <property type="entry name" value="MFS_Vesicular_Transporter"/>
</dbReference>
<name>A0ABU5ZMY4_9BACL</name>
<dbReference type="PROSITE" id="PS50850">
    <property type="entry name" value="MFS"/>
    <property type="match status" value="1"/>
</dbReference>
<comment type="subcellular location">
    <subcellularLocation>
        <location evidence="1">Cell membrane</location>
        <topology evidence="1">Multi-pass membrane protein</topology>
    </subcellularLocation>
</comment>
<reference evidence="8" key="1">
    <citation type="submission" date="2023-12" db="EMBL/GenBank/DDBJ databases">
        <title>Fervidustalea candida gen. nov., sp. nov., a novel member of the family Paenibacillaceae isolated from a geothermal area.</title>
        <authorList>
            <person name="Li W.-J."/>
            <person name="Jiao J.-Y."/>
            <person name="Chen Y."/>
        </authorList>
    </citation>
    <scope>NUCLEOTIDE SEQUENCE</scope>
    <source>
        <strain evidence="8">SYSU GA230002</strain>
    </source>
</reference>
<dbReference type="InterPro" id="IPR011701">
    <property type="entry name" value="MFS"/>
</dbReference>
<dbReference type="EMBL" id="JAYJLD010000053">
    <property type="protein sequence ID" value="MEB3103835.1"/>
    <property type="molecule type" value="Genomic_DNA"/>
</dbReference>
<keyword evidence="9" id="KW-1185">Reference proteome</keyword>
<keyword evidence="5 6" id="KW-0472">Membrane</keyword>
<evidence type="ECO:0000256" key="2">
    <source>
        <dbReference type="ARBA" id="ARBA00022448"/>
    </source>
</evidence>
<feature type="transmembrane region" description="Helical" evidence="6">
    <location>
        <begin position="368"/>
        <end position="389"/>
    </location>
</feature>
<keyword evidence="2" id="KW-0813">Transport</keyword>
<evidence type="ECO:0000256" key="1">
    <source>
        <dbReference type="ARBA" id="ARBA00004651"/>
    </source>
</evidence>
<feature type="transmembrane region" description="Helical" evidence="6">
    <location>
        <begin position="307"/>
        <end position="331"/>
    </location>
</feature>
<dbReference type="PROSITE" id="PS51257">
    <property type="entry name" value="PROKAR_LIPOPROTEIN"/>
    <property type="match status" value="1"/>
</dbReference>
<dbReference type="Gene3D" id="1.20.1250.20">
    <property type="entry name" value="MFS general substrate transporter like domains"/>
    <property type="match status" value="1"/>
</dbReference>
<keyword evidence="4 6" id="KW-1133">Transmembrane helix</keyword>
<protein>
    <submittedName>
        <fullName evidence="8">MFS transporter</fullName>
    </submittedName>
</protein>
<sequence length="398" mass="43667">MANKRQIIIISLITAACLLGDSMLYIAMPVHYKEMGLTSLWEVGLLLSVNRLVRLPLNPLIGWLYQKIHIRTGIMIAVVLTFVTTSSYSLLHQFWLLFIMRSVWGAAWTLLRLGAYFTILQTSTPTTRGSLMGTYNGLFRLGSLFGMLLGGMIADLYGVDAAAVSFAIAALAVLPFTAFLCPTSIPASANYRLIDGSVPYWKSPGIWWTLASGMIIAMLYQGMFTATLSHFIEGYNPGNYVIWGWTLGAASLAGILQAVRWVWEPFLAPWFGRLSDRTGSSRKLFVLTLLLAAVLFAIVSVHMPLWLWLLILLGIQLTATILTTVMDALAVDAATRQQKAAAMTSYSVATDLGAALGPTLGYLSDSAIGTRCLYMTAAALLLAMAIRWYRPWKESEPA</sequence>
<dbReference type="RefSeq" id="WP_371755962.1">
    <property type="nucleotide sequence ID" value="NZ_JAYJLD010000053.1"/>
</dbReference>
<feature type="domain" description="Major facilitator superfamily (MFS) profile" evidence="7">
    <location>
        <begin position="6"/>
        <end position="396"/>
    </location>
</feature>
<dbReference type="PANTHER" id="PTHR23506">
    <property type="entry name" value="GH10249P"/>
    <property type="match status" value="1"/>
</dbReference>
<feature type="transmembrane region" description="Helical" evidence="6">
    <location>
        <begin position="240"/>
        <end position="263"/>
    </location>
</feature>
<gene>
    <name evidence="8" type="ORF">VF724_19650</name>
</gene>
<evidence type="ECO:0000256" key="5">
    <source>
        <dbReference type="ARBA" id="ARBA00023136"/>
    </source>
</evidence>
<feature type="transmembrane region" description="Helical" evidence="6">
    <location>
        <begin position="69"/>
        <end position="88"/>
    </location>
</feature>
<feature type="transmembrane region" description="Helical" evidence="6">
    <location>
        <begin position="138"/>
        <end position="157"/>
    </location>
</feature>
<evidence type="ECO:0000259" key="7">
    <source>
        <dbReference type="PROSITE" id="PS50850"/>
    </source>
</evidence>
<dbReference type="Pfam" id="PF07690">
    <property type="entry name" value="MFS_1"/>
    <property type="match status" value="2"/>
</dbReference>
<feature type="transmembrane region" description="Helical" evidence="6">
    <location>
        <begin position="163"/>
        <end position="185"/>
    </location>
</feature>
<dbReference type="InterPro" id="IPR036259">
    <property type="entry name" value="MFS_trans_sf"/>
</dbReference>
<evidence type="ECO:0000256" key="4">
    <source>
        <dbReference type="ARBA" id="ARBA00022989"/>
    </source>
</evidence>
<dbReference type="PANTHER" id="PTHR23506:SF23">
    <property type="entry name" value="GH10249P"/>
    <property type="match status" value="1"/>
</dbReference>
<evidence type="ECO:0000313" key="9">
    <source>
        <dbReference type="Proteomes" id="UP001310386"/>
    </source>
</evidence>
<dbReference type="SUPFAM" id="SSF103473">
    <property type="entry name" value="MFS general substrate transporter"/>
    <property type="match status" value="1"/>
</dbReference>
<evidence type="ECO:0000256" key="6">
    <source>
        <dbReference type="SAM" id="Phobius"/>
    </source>
</evidence>
<feature type="transmembrane region" description="Helical" evidence="6">
    <location>
        <begin position="7"/>
        <end position="28"/>
    </location>
</feature>